<dbReference type="OrthoDB" id="9786473at2"/>
<dbReference type="eggNOG" id="COG3647">
    <property type="taxonomic scope" value="Bacteria"/>
</dbReference>
<keyword evidence="1" id="KW-0812">Transmembrane</keyword>
<feature type="transmembrane region" description="Helical" evidence="1">
    <location>
        <begin position="100"/>
        <end position="118"/>
    </location>
</feature>
<organism evidence="2 3">
    <name type="scientific">Clostridium saccharoperbutylacetonicum N1-4(HMT)</name>
    <dbReference type="NCBI Taxonomy" id="931276"/>
    <lineage>
        <taxon>Bacteria</taxon>
        <taxon>Bacillati</taxon>
        <taxon>Bacillota</taxon>
        <taxon>Clostridia</taxon>
        <taxon>Eubacteriales</taxon>
        <taxon>Clostridiaceae</taxon>
        <taxon>Clostridium</taxon>
    </lineage>
</organism>
<feature type="transmembrane region" description="Helical" evidence="1">
    <location>
        <begin position="29"/>
        <end position="50"/>
    </location>
</feature>
<feature type="transmembrane region" description="Helical" evidence="1">
    <location>
        <begin position="174"/>
        <end position="193"/>
    </location>
</feature>
<dbReference type="RefSeq" id="WP_015391573.1">
    <property type="nucleotide sequence ID" value="NC_020291.1"/>
</dbReference>
<dbReference type="PIRSF" id="PIRSF020606">
    <property type="entry name" value="UCP020606"/>
    <property type="match status" value="1"/>
</dbReference>
<dbReference type="Proteomes" id="UP000011728">
    <property type="component" value="Chromosome"/>
</dbReference>
<dbReference type="InterPro" id="IPR014509">
    <property type="entry name" value="YjdF-like"/>
</dbReference>
<keyword evidence="3" id="KW-1185">Reference proteome</keyword>
<dbReference type="InterPro" id="IPR058534">
    <property type="entry name" value="YjdF"/>
</dbReference>
<sequence>MRREYLCKFLLISICIILILSAINCHDLFTWALEVLPAIIAGGVLIVTYNKFKFSNFTYLLIWIHAIILIIGGHYTYAEMPLFNWIKDIFHLSRNYYDRVGHFAQGFVPAIVLREVFIRNKVIKNRAWTNFIVISICLAVSASYELIEFAVATFTGEAADAFLGTQGDVWDTQWDMTFALIGAIFSIIALGKYHDKLLEKL</sequence>
<evidence type="ECO:0000313" key="3">
    <source>
        <dbReference type="Proteomes" id="UP000011728"/>
    </source>
</evidence>
<protein>
    <recommendedName>
        <fullName evidence="4">Inner membrane protein YjdF</fullName>
    </recommendedName>
</protein>
<dbReference type="EMBL" id="CP004121">
    <property type="protein sequence ID" value="AGF55251.1"/>
    <property type="molecule type" value="Genomic_DNA"/>
</dbReference>
<feature type="transmembrane region" description="Helical" evidence="1">
    <location>
        <begin position="5"/>
        <end position="23"/>
    </location>
</feature>
<feature type="transmembrane region" description="Helical" evidence="1">
    <location>
        <begin position="57"/>
        <end position="77"/>
    </location>
</feature>
<dbReference type="KEGG" id="csr:Cspa_c14810"/>
<keyword evidence="1" id="KW-1133">Transmembrane helix</keyword>
<proteinExistence type="predicted"/>
<accession>M1MKD1</accession>
<evidence type="ECO:0000256" key="1">
    <source>
        <dbReference type="SAM" id="Phobius"/>
    </source>
</evidence>
<keyword evidence="1" id="KW-0472">Membrane</keyword>
<feature type="transmembrane region" description="Helical" evidence="1">
    <location>
        <begin position="130"/>
        <end position="154"/>
    </location>
</feature>
<reference evidence="2 3" key="1">
    <citation type="submission" date="2013-02" db="EMBL/GenBank/DDBJ databases">
        <title>Genome sequence of Clostridium saccharoperbutylacetonicum N1-4(HMT).</title>
        <authorList>
            <person name="Poehlein A."/>
            <person name="Daniel R."/>
        </authorList>
    </citation>
    <scope>NUCLEOTIDE SEQUENCE [LARGE SCALE GENOMIC DNA]</scope>
    <source>
        <strain evidence="3">N1-4(HMT)</strain>
    </source>
</reference>
<name>M1MKD1_9CLOT</name>
<dbReference type="PATRIC" id="fig|931276.5.peg.1441"/>
<evidence type="ECO:0000313" key="2">
    <source>
        <dbReference type="EMBL" id="AGF55251.1"/>
    </source>
</evidence>
<evidence type="ECO:0008006" key="4">
    <source>
        <dbReference type="Google" id="ProtNLM"/>
    </source>
</evidence>
<dbReference type="STRING" id="36745.CLSAP_14480"/>
<gene>
    <name evidence="2" type="ORF">Cspa_c14810</name>
</gene>
<dbReference type="HOGENOM" id="CLU_087528_0_0_9"/>
<dbReference type="Pfam" id="PF09997">
    <property type="entry name" value="DUF2238"/>
    <property type="match status" value="1"/>
</dbReference>
<dbReference type="AlphaFoldDB" id="M1MKD1"/>